<keyword evidence="4" id="KW-0963">Cytoplasm</keyword>
<dbReference type="PANTHER" id="PTHR33231:SF1">
    <property type="entry name" value="30S RIBOSOMAL PROTEIN"/>
    <property type="match status" value="1"/>
</dbReference>
<evidence type="ECO:0000256" key="3">
    <source>
        <dbReference type="ARBA" id="ARBA00041148"/>
    </source>
</evidence>
<dbReference type="EMBL" id="CP040098">
    <property type="protein sequence ID" value="QCQ23071.1"/>
    <property type="molecule type" value="Genomic_DNA"/>
</dbReference>
<keyword evidence="7" id="KW-1185">Reference proteome</keyword>
<evidence type="ECO:0000259" key="5">
    <source>
        <dbReference type="Pfam" id="PF16321"/>
    </source>
</evidence>
<name>A0A4V1ERW6_9BACT</name>
<dbReference type="InterPro" id="IPR038416">
    <property type="entry name" value="Ribosom_S30AE_C_sf"/>
</dbReference>
<dbReference type="Proteomes" id="UP000298602">
    <property type="component" value="Chromosome"/>
</dbReference>
<gene>
    <name evidence="6" type="primary">raiA</name>
    <name evidence="4" type="synonym">hpf</name>
    <name evidence="6" type="ORF">FDQ92_13360</name>
</gene>
<dbReference type="GO" id="GO:0045900">
    <property type="term" value="P:negative regulation of translational elongation"/>
    <property type="evidence" value="ECO:0007669"/>
    <property type="project" value="TreeGrafter"/>
</dbReference>
<evidence type="ECO:0000313" key="7">
    <source>
        <dbReference type="Proteomes" id="UP000298602"/>
    </source>
</evidence>
<evidence type="ECO:0000313" key="6">
    <source>
        <dbReference type="EMBL" id="QCQ23071.1"/>
    </source>
</evidence>
<dbReference type="AlphaFoldDB" id="A0A4V1ERW6"/>
<proteinExistence type="inferred from homology"/>
<comment type="subunit">
    <text evidence="4">Interacts with 100S ribosomes.</text>
</comment>
<dbReference type="NCBIfam" id="TIGR00741">
    <property type="entry name" value="yfiA"/>
    <property type="match status" value="1"/>
</dbReference>
<dbReference type="KEGG" id="dax:FDQ92_13360"/>
<dbReference type="RefSeq" id="WP_137425351.1">
    <property type="nucleotide sequence ID" value="NZ_CP040098.1"/>
</dbReference>
<dbReference type="InterPro" id="IPR034694">
    <property type="entry name" value="HPF_long/plastid"/>
</dbReference>
<evidence type="ECO:0000256" key="4">
    <source>
        <dbReference type="HAMAP-Rule" id="MF_00839"/>
    </source>
</evidence>
<comment type="function">
    <text evidence="4">Required for dimerization of active 70S ribosomes into 100S ribosomes in stationary phase; 100S ribosomes are translationally inactive and sometimes present during exponential growth.</text>
</comment>
<dbReference type="PANTHER" id="PTHR33231">
    <property type="entry name" value="30S RIBOSOMAL PROTEIN"/>
    <property type="match status" value="1"/>
</dbReference>
<dbReference type="Pfam" id="PF16321">
    <property type="entry name" value="Ribosom_S30AE_C"/>
    <property type="match status" value="1"/>
</dbReference>
<reference evidence="6 7" key="2">
    <citation type="submission" date="2019-05" db="EMBL/GenBank/DDBJ databases">
        <authorList>
            <person name="Suflita J.M."/>
            <person name="Marks C.R."/>
        </authorList>
    </citation>
    <scope>NUCLEOTIDE SEQUENCE [LARGE SCALE GENOMIC DNA]</scope>
    <source>
        <strain evidence="6 7">ALDC</strain>
    </source>
</reference>
<dbReference type="CDD" id="cd00552">
    <property type="entry name" value="RaiA"/>
    <property type="match status" value="1"/>
</dbReference>
<reference evidence="6 7" key="1">
    <citation type="submission" date="2019-05" db="EMBL/GenBank/DDBJ databases">
        <title>The Complete Genome Sequence of the n-alkane-degrading Desulfoglaeba alkanexedens ALDC reveals multiple alkylsuccinate synthase gene clusters.</title>
        <authorList>
            <person name="Callaghan A.V."/>
            <person name="Davidova I.A."/>
            <person name="Duncan K.E."/>
            <person name="Morris B."/>
            <person name="McInerney M.J."/>
        </authorList>
    </citation>
    <scope>NUCLEOTIDE SEQUENCE [LARGE SCALE GENOMIC DNA]</scope>
    <source>
        <strain evidence="6 7">ALDC</strain>
    </source>
</reference>
<comment type="subcellular location">
    <subcellularLocation>
        <location evidence="4">Cytoplasm</location>
    </subcellularLocation>
</comment>
<dbReference type="GO" id="GO:0043024">
    <property type="term" value="F:ribosomal small subunit binding"/>
    <property type="evidence" value="ECO:0007669"/>
    <property type="project" value="TreeGrafter"/>
</dbReference>
<comment type="similarity">
    <text evidence="4">Belongs to the HPF/YfiA ribosome-associated protein family. Long HPF subfamily.</text>
</comment>
<dbReference type="SUPFAM" id="SSF69754">
    <property type="entry name" value="Ribosome binding protein Y (YfiA homologue)"/>
    <property type="match status" value="1"/>
</dbReference>
<keyword evidence="1 4" id="KW-0810">Translation regulation</keyword>
<dbReference type="GO" id="GO:0022627">
    <property type="term" value="C:cytosolic small ribosomal subunit"/>
    <property type="evidence" value="ECO:0007669"/>
    <property type="project" value="TreeGrafter"/>
</dbReference>
<evidence type="ECO:0000256" key="1">
    <source>
        <dbReference type="ARBA" id="ARBA00022845"/>
    </source>
</evidence>
<dbReference type="Gene3D" id="3.30.505.50">
    <property type="entry name" value="Sigma 54 modulation/S30EA ribosomal protein, C-terminal domain"/>
    <property type="match status" value="1"/>
</dbReference>
<protein>
    <recommendedName>
        <fullName evidence="3 4">Ribosome hibernation promoting factor</fullName>
        <shortName evidence="4">HPF</shortName>
    </recommendedName>
</protein>
<organism evidence="6 7">
    <name type="scientific">Desulfoglaeba alkanexedens ALDC</name>
    <dbReference type="NCBI Taxonomy" id="980445"/>
    <lineage>
        <taxon>Bacteria</taxon>
        <taxon>Pseudomonadati</taxon>
        <taxon>Thermodesulfobacteriota</taxon>
        <taxon>Syntrophobacteria</taxon>
        <taxon>Syntrophobacterales</taxon>
        <taxon>Syntrophobacteraceae</taxon>
        <taxon>Desulfoglaeba</taxon>
    </lineage>
</organism>
<dbReference type="InterPro" id="IPR032528">
    <property type="entry name" value="Ribosom_S30AE_C"/>
</dbReference>
<dbReference type="Gene3D" id="3.30.160.100">
    <property type="entry name" value="Ribosome hibernation promotion factor-like"/>
    <property type="match status" value="1"/>
</dbReference>
<dbReference type="InterPro" id="IPR036567">
    <property type="entry name" value="RHF-like"/>
</dbReference>
<feature type="domain" description="Sigma 54 modulation/S30EA ribosomal protein C-terminal" evidence="5">
    <location>
        <begin position="121"/>
        <end position="175"/>
    </location>
</feature>
<dbReference type="InterPro" id="IPR003489">
    <property type="entry name" value="RHF/RaiA"/>
</dbReference>
<comment type="subunit">
    <text evidence="2">Associates exclusively with 100S ribosomes, which are dimers of 70S ribosomes.</text>
</comment>
<sequence length="180" mass="20611">MQINVTFRNIEPSPALKDYAEEKISRVKKYVDEPIEANIVLKVEKFRHIAEATIDANGIRINGVEETEDMYSAIDMVSDNIESQIKKYKDKLRKRKPPAGEKNLQAASEVLEWAEEDEERGPQVVKTEQIHAKPMDLDEAVMQLNLSNGGFLVFTNRHTNRVNVLYKRNDGNFGLIEPIQ</sequence>
<dbReference type="HAMAP" id="MF_00839">
    <property type="entry name" value="HPF"/>
    <property type="match status" value="1"/>
</dbReference>
<dbReference type="InterPro" id="IPR050574">
    <property type="entry name" value="HPF/YfiA_ribosome-assoc"/>
</dbReference>
<dbReference type="Pfam" id="PF02482">
    <property type="entry name" value="Ribosomal_S30AE"/>
    <property type="match status" value="1"/>
</dbReference>
<dbReference type="OrthoDB" id="9794975at2"/>
<evidence type="ECO:0000256" key="2">
    <source>
        <dbReference type="ARBA" id="ARBA00038695"/>
    </source>
</evidence>
<accession>A0A4V1ERW6</accession>